<sequence length="303" mass="32808">MTRTFTLAHTSFFAVTLALGLAACGSKDNQGVSTQVVAKVGSEEISVHQINQVLRHAGTANASVSAMGHEVLEKLIDQQLAINEATESKLNRSPQVVAEIEAARREVLAKAYMQQITSSLTKPTPEEIKSYYVKHPELFAERRIFNLQEIIVPTMPNLAQQLRSLAAGGKTTEEVSAWLKGKDIAFSSGSASRTAEQIPLEMLATIHPLKDGQSAVLEATQAITFLRINSSQQAPITEAEALPSIEKFLSNQRTGEAMTAKLKELRANTKITYMGEFAKAESASRTPSTDNSNNIEKGVAGLK</sequence>
<evidence type="ECO:0000256" key="7">
    <source>
        <dbReference type="SAM" id="MobiDB-lite"/>
    </source>
</evidence>
<evidence type="ECO:0000256" key="4">
    <source>
        <dbReference type="ARBA" id="ARBA00022729"/>
    </source>
</evidence>
<dbReference type="EMBL" id="JAVDXT010000001">
    <property type="protein sequence ID" value="MDR7376909.1"/>
    <property type="molecule type" value="Genomic_DNA"/>
</dbReference>
<feature type="chain" id="PRO_5045843027" description="peptidylprolyl isomerase" evidence="8">
    <location>
        <begin position="23"/>
        <end position="303"/>
    </location>
</feature>
<gene>
    <name evidence="10" type="ORF">J2X19_001567</name>
</gene>
<dbReference type="NCBIfam" id="TIGR02925">
    <property type="entry name" value="cis_trans_EpsD"/>
    <property type="match status" value="1"/>
</dbReference>
<dbReference type="InterPro" id="IPR050245">
    <property type="entry name" value="PrsA_foldase"/>
</dbReference>
<dbReference type="InterPro" id="IPR000297">
    <property type="entry name" value="PPIase_PpiC"/>
</dbReference>
<keyword evidence="5" id="KW-0697">Rotamase</keyword>
<accession>A0ABU2C6L7</accession>
<dbReference type="PANTHER" id="PTHR47245">
    <property type="entry name" value="PEPTIDYLPROLYL ISOMERASE"/>
    <property type="match status" value="1"/>
</dbReference>
<evidence type="ECO:0000259" key="9">
    <source>
        <dbReference type="Pfam" id="PF13145"/>
    </source>
</evidence>
<dbReference type="InterPro" id="IPR027304">
    <property type="entry name" value="Trigger_fact/SurA_dom_sf"/>
</dbReference>
<dbReference type="Gene3D" id="3.10.50.40">
    <property type="match status" value="1"/>
</dbReference>
<dbReference type="InterPro" id="IPR046357">
    <property type="entry name" value="PPIase_dom_sf"/>
</dbReference>
<evidence type="ECO:0000313" key="11">
    <source>
        <dbReference type="Proteomes" id="UP001180487"/>
    </source>
</evidence>
<dbReference type="Gene3D" id="1.10.4030.10">
    <property type="entry name" value="Porin chaperone SurA, peptide-binding domain"/>
    <property type="match status" value="1"/>
</dbReference>
<feature type="region of interest" description="Disordered" evidence="7">
    <location>
        <begin position="279"/>
        <end position="303"/>
    </location>
</feature>
<evidence type="ECO:0000256" key="5">
    <source>
        <dbReference type="ARBA" id="ARBA00023110"/>
    </source>
</evidence>
<evidence type="ECO:0000256" key="3">
    <source>
        <dbReference type="ARBA" id="ARBA00013194"/>
    </source>
</evidence>
<evidence type="ECO:0000256" key="8">
    <source>
        <dbReference type="SAM" id="SignalP"/>
    </source>
</evidence>
<dbReference type="PROSITE" id="PS51257">
    <property type="entry name" value="PROKAR_LIPOPROTEIN"/>
    <property type="match status" value="1"/>
</dbReference>
<organism evidence="10 11">
    <name type="scientific">Rhodoferax ferrireducens</name>
    <dbReference type="NCBI Taxonomy" id="192843"/>
    <lineage>
        <taxon>Bacteria</taxon>
        <taxon>Pseudomonadati</taxon>
        <taxon>Pseudomonadota</taxon>
        <taxon>Betaproteobacteria</taxon>
        <taxon>Burkholderiales</taxon>
        <taxon>Comamonadaceae</taxon>
        <taxon>Rhodoferax</taxon>
    </lineage>
</organism>
<keyword evidence="6 10" id="KW-0413">Isomerase</keyword>
<evidence type="ECO:0000313" key="10">
    <source>
        <dbReference type="EMBL" id="MDR7376909.1"/>
    </source>
</evidence>
<reference evidence="10 11" key="1">
    <citation type="submission" date="2023-07" db="EMBL/GenBank/DDBJ databases">
        <title>Sorghum-associated microbial communities from plants grown in Nebraska, USA.</title>
        <authorList>
            <person name="Schachtman D."/>
        </authorList>
    </citation>
    <scope>NUCLEOTIDE SEQUENCE [LARGE SCALE GENOMIC DNA]</scope>
    <source>
        <strain evidence="10 11">BE313</strain>
    </source>
</reference>
<keyword evidence="4 8" id="KW-0732">Signal</keyword>
<dbReference type="EC" id="5.2.1.8" evidence="3"/>
<dbReference type="Gene3D" id="1.10.8.1040">
    <property type="match status" value="1"/>
</dbReference>
<feature type="compositionally biased region" description="Polar residues" evidence="7">
    <location>
        <begin position="283"/>
        <end position="295"/>
    </location>
</feature>
<dbReference type="Proteomes" id="UP001180487">
    <property type="component" value="Unassembled WGS sequence"/>
</dbReference>
<keyword evidence="11" id="KW-1185">Reference proteome</keyword>
<dbReference type="RefSeq" id="WP_310372203.1">
    <property type="nucleotide sequence ID" value="NZ_JAVDXT010000001.1"/>
</dbReference>
<protein>
    <recommendedName>
        <fullName evidence="3">peptidylprolyl isomerase</fullName>
        <ecNumber evidence="3">5.2.1.8</ecNumber>
    </recommendedName>
</protein>
<dbReference type="InterPro" id="IPR014274">
    <property type="entry name" value="PPIase_EpsD"/>
</dbReference>
<comment type="caution">
    <text evidence="10">The sequence shown here is derived from an EMBL/GenBank/DDBJ whole genome shotgun (WGS) entry which is preliminary data.</text>
</comment>
<dbReference type="PANTHER" id="PTHR47245:SF1">
    <property type="entry name" value="FOLDASE PROTEIN PRSA"/>
    <property type="match status" value="1"/>
</dbReference>
<dbReference type="GO" id="GO:0016853">
    <property type="term" value="F:isomerase activity"/>
    <property type="evidence" value="ECO:0007669"/>
    <property type="project" value="UniProtKB-KW"/>
</dbReference>
<feature type="signal peptide" evidence="8">
    <location>
        <begin position="1"/>
        <end position="22"/>
    </location>
</feature>
<dbReference type="Pfam" id="PF13145">
    <property type="entry name" value="Rotamase_2"/>
    <property type="match status" value="1"/>
</dbReference>
<evidence type="ECO:0000256" key="6">
    <source>
        <dbReference type="ARBA" id="ARBA00023235"/>
    </source>
</evidence>
<dbReference type="SUPFAM" id="SSF109998">
    <property type="entry name" value="Triger factor/SurA peptide-binding domain-like"/>
    <property type="match status" value="1"/>
</dbReference>
<feature type="domain" description="PpiC" evidence="9">
    <location>
        <begin position="123"/>
        <end position="239"/>
    </location>
</feature>
<evidence type="ECO:0000256" key="1">
    <source>
        <dbReference type="ARBA" id="ARBA00000971"/>
    </source>
</evidence>
<name>A0ABU2C6L7_9BURK</name>
<comment type="similarity">
    <text evidence="2">Belongs to the PpiC/parvulin rotamase family.</text>
</comment>
<comment type="catalytic activity">
    <reaction evidence="1">
        <text>[protein]-peptidylproline (omega=180) = [protein]-peptidylproline (omega=0)</text>
        <dbReference type="Rhea" id="RHEA:16237"/>
        <dbReference type="Rhea" id="RHEA-COMP:10747"/>
        <dbReference type="Rhea" id="RHEA-COMP:10748"/>
        <dbReference type="ChEBI" id="CHEBI:83833"/>
        <dbReference type="ChEBI" id="CHEBI:83834"/>
        <dbReference type="EC" id="5.2.1.8"/>
    </reaction>
</comment>
<evidence type="ECO:0000256" key="2">
    <source>
        <dbReference type="ARBA" id="ARBA00007656"/>
    </source>
</evidence>
<proteinExistence type="inferred from homology"/>